<proteinExistence type="predicted"/>
<gene>
    <name evidence="2" type="ORF">FSB_LOCUS31939</name>
</gene>
<feature type="coiled-coil region" evidence="1">
    <location>
        <begin position="148"/>
        <end position="223"/>
    </location>
</feature>
<sequence length="274" mass="30982">MARISAQRLGGLDFGLGTSISAWLGRIMARWLGSRLSGSEARILKWSWLGISAQWLDGLARSRLIKIYIPQMNHTKAISTSSGATSEPTQEQLKQAILKLKVFLQQSVGSILLDNNEARAKFQKIAGLLLDKPDLLGASRHALLSFYLESLEKMVSNLNVAVNQKEKVKSREDEQRKRFAALNEHHVALQRTATELTELNQAVQKLELELLACKKKRTEKQKELHRMYSSISQEAETICKTEEELETMHEEIVRLQKMAEVGWKGLTVAFEDLN</sequence>
<evidence type="ECO:0000256" key="1">
    <source>
        <dbReference type="SAM" id="Coils"/>
    </source>
</evidence>
<reference evidence="2" key="1">
    <citation type="submission" date="2018-02" db="EMBL/GenBank/DDBJ databases">
        <authorList>
            <person name="Cohen D.B."/>
            <person name="Kent A.D."/>
        </authorList>
    </citation>
    <scope>NUCLEOTIDE SEQUENCE</scope>
</reference>
<evidence type="ECO:0000313" key="2">
    <source>
        <dbReference type="EMBL" id="SPD04057.1"/>
    </source>
</evidence>
<accession>A0A2N9GNL2</accession>
<organism evidence="2">
    <name type="scientific">Fagus sylvatica</name>
    <name type="common">Beechnut</name>
    <dbReference type="NCBI Taxonomy" id="28930"/>
    <lineage>
        <taxon>Eukaryota</taxon>
        <taxon>Viridiplantae</taxon>
        <taxon>Streptophyta</taxon>
        <taxon>Embryophyta</taxon>
        <taxon>Tracheophyta</taxon>
        <taxon>Spermatophyta</taxon>
        <taxon>Magnoliopsida</taxon>
        <taxon>eudicotyledons</taxon>
        <taxon>Gunneridae</taxon>
        <taxon>Pentapetalae</taxon>
        <taxon>rosids</taxon>
        <taxon>fabids</taxon>
        <taxon>Fagales</taxon>
        <taxon>Fagaceae</taxon>
        <taxon>Fagus</taxon>
    </lineage>
</organism>
<protein>
    <submittedName>
        <fullName evidence="2">Uncharacterized protein</fullName>
    </submittedName>
</protein>
<dbReference type="EMBL" id="OIVN01002488">
    <property type="protein sequence ID" value="SPD04057.1"/>
    <property type="molecule type" value="Genomic_DNA"/>
</dbReference>
<keyword evidence="1" id="KW-0175">Coiled coil</keyword>
<dbReference type="AlphaFoldDB" id="A0A2N9GNL2"/>
<name>A0A2N9GNL2_FAGSY</name>